<keyword evidence="2" id="KW-1133">Transmembrane helix</keyword>
<comment type="caution">
    <text evidence="3">The sequence shown here is derived from an EMBL/GenBank/DDBJ whole genome shotgun (WGS) entry which is preliminary data.</text>
</comment>
<evidence type="ECO:0000256" key="1">
    <source>
        <dbReference type="SAM" id="MobiDB-lite"/>
    </source>
</evidence>
<feature type="transmembrane region" description="Helical" evidence="2">
    <location>
        <begin position="887"/>
        <end position="907"/>
    </location>
</feature>
<name>A0AAN9A4E3_HALRR</name>
<accession>A0AAN9A4E3</accession>
<feature type="region of interest" description="Disordered" evidence="1">
    <location>
        <begin position="142"/>
        <end position="176"/>
    </location>
</feature>
<dbReference type="AlphaFoldDB" id="A0AAN9A4E3"/>
<feature type="non-terminal residue" evidence="3">
    <location>
        <position position="1"/>
    </location>
</feature>
<sequence>SSSVLKSTAREENLLQEVNTFRSTNNEDETIHKAQEGTNLPSGGGVARAAHWLLALVPMLASRMASFLGLSRRRRELDDDAASTSSDKSIPQQHLEIVQNLNRYYSSLNNSSVPRPTPDQLKLHKKYLLNLLEDMKRRNKSEIVSSEDRMNDTESALPNSRILPSSDEWQVPSSPNLTAVPPDIEGIRISITNNKKLLPKEHMTKINTLLSSESLADEKLSKTDDEDSHFLSKVGQMMTENSELQDLDVDKFALLLSHMQGQDDVKIFSSNFFKKLTEFANNPQHHFNHFLTNHKAPSELALTLNTANAINSPGITHMEQLPKPVPASTFQSDLPIHATFQSGVRPIKFDLPFGDYMPSSLIIEEPNNFADLSLNSLQSNNHVTAEPISLASSNPLGSTVNPEVASFMEQNVRPVAAPQDIQNISPLSFFPGMFQNAMKPAEFDIHGGENIPSPILLGDPGPFSNYHSFTSGLEGDNQLHTDPNIILVDGVHFQDLSVLGSSPLSSSVFNVSDPVPATFLNTQATTQLADALTDFFTNIINAINALITDLQMAIQDNPALAFLLLLPLLLLPLFLQLFGVMKHHQRPAPSRLGRSFLPPMKLPLPSSVSSTKPSLTAANIDPISGHHFQSPSFFNAQRVFSEFPSRFANMQKYDKTNPSVPQVAVKQPTTSPNRSGLQSAQSRPQSIENEPNISQPSHTHDLPIASGTSSILDKLPNKDILMDPQNIPDVIEGLSSIAASGQTLPPNSFADLIQNLPIEFFLNSNLYSEYDAIINALRIFQQQNLLHGGNKDTTTSIQPHSLVELTQPDSQTVAQVEQVYDPGYFQQHPGTLYSVNPQGYPVRRNPVPNVRLTTELNTAFQNLVDNVVQTISTFLTDLADAITASPALLLLGLIPFTILILSLYHHYGAPHKSGGFKGGGGGYGSNSHNTYGRNSFKARQPYEDADELARKILHDIHVFERWVNA</sequence>
<proteinExistence type="predicted"/>
<dbReference type="EMBL" id="JAXCGZ010006004">
    <property type="protein sequence ID" value="KAK7080286.1"/>
    <property type="molecule type" value="Genomic_DNA"/>
</dbReference>
<feature type="transmembrane region" description="Helical" evidence="2">
    <location>
        <begin position="560"/>
        <end position="581"/>
    </location>
</feature>
<feature type="compositionally biased region" description="Polar residues" evidence="1">
    <location>
        <begin position="667"/>
        <end position="697"/>
    </location>
</feature>
<organism evidence="3 4">
    <name type="scientific">Halocaridina rubra</name>
    <name type="common">Hawaiian red shrimp</name>
    <dbReference type="NCBI Taxonomy" id="373956"/>
    <lineage>
        <taxon>Eukaryota</taxon>
        <taxon>Metazoa</taxon>
        <taxon>Ecdysozoa</taxon>
        <taxon>Arthropoda</taxon>
        <taxon>Crustacea</taxon>
        <taxon>Multicrustacea</taxon>
        <taxon>Malacostraca</taxon>
        <taxon>Eumalacostraca</taxon>
        <taxon>Eucarida</taxon>
        <taxon>Decapoda</taxon>
        <taxon>Pleocyemata</taxon>
        <taxon>Caridea</taxon>
        <taxon>Atyoidea</taxon>
        <taxon>Atyidae</taxon>
        <taxon>Halocaridina</taxon>
    </lineage>
</organism>
<keyword evidence="2" id="KW-0812">Transmembrane</keyword>
<keyword evidence="2" id="KW-0472">Membrane</keyword>
<feature type="compositionally biased region" description="Polar residues" evidence="1">
    <location>
        <begin position="167"/>
        <end position="176"/>
    </location>
</feature>
<dbReference type="Proteomes" id="UP001381693">
    <property type="component" value="Unassembled WGS sequence"/>
</dbReference>
<feature type="region of interest" description="Disordered" evidence="1">
    <location>
        <begin position="652"/>
        <end position="708"/>
    </location>
</feature>
<evidence type="ECO:0000313" key="3">
    <source>
        <dbReference type="EMBL" id="KAK7080286.1"/>
    </source>
</evidence>
<protein>
    <submittedName>
        <fullName evidence="3">Uncharacterized protein</fullName>
    </submittedName>
</protein>
<evidence type="ECO:0000313" key="4">
    <source>
        <dbReference type="Proteomes" id="UP001381693"/>
    </source>
</evidence>
<gene>
    <name evidence="3" type="ORF">SK128_016199</name>
</gene>
<reference evidence="3 4" key="1">
    <citation type="submission" date="2023-11" db="EMBL/GenBank/DDBJ databases">
        <title>Halocaridina rubra genome assembly.</title>
        <authorList>
            <person name="Smith C."/>
        </authorList>
    </citation>
    <scope>NUCLEOTIDE SEQUENCE [LARGE SCALE GENOMIC DNA]</scope>
    <source>
        <strain evidence="3">EP-1</strain>
        <tissue evidence="3">Whole</tissue>
    </source>
</reference>
<evidence type="ECO:0000256" key="2">
    <source>
        <dbReference type="SAM" id="Phobius"/>
    </source>
</evidence>
<keyword evidence="4" id="KW-1185">Reference proteome</keyword>